<dbReference type="PANTHER" id="PTHR23152:SF4">
    <property type="entry name" value="2-OXOADIPATE DEHYDROGENASE COMPLEX COMPONENT E1"/>
    <property type="match status" value="1"/>
</dbReference>
<evidence type="ECO:0000259" key="7">
    <source>
        <dbReference type="SMART" id="SM00861"/>
    </source>
</evidence>
<dbReference type="SMART" id="SM00861">
    <property type="entry name" value="Transket_pyr"/>
    <property type="match status" value="1"/>
</dbReference>
<gene>
    <name evidence="8" type="ORF">ACFX5E_05705</name>
</gene>
<dbReference type="Pfam" id="PF16870">
    <property type="entry name" value="OxoGdeHyase_C"/>
    <property type="match status" value="1"/>
</dbReference>
<dbReference type="InterPro" id="IPR011603">
    <property type="entry name" value="2oxoglutarate_DH_E1"/>
</dbReference>
<dbReference type="EC" id="1.2.4.2" evidence="4"/>
<keyword evidence="9" id="KW-1185">Reference proteome</keyword>
<evidence type="ECO:0000256" key="2">
    <source>
        <dbReference type="ARBA" id="ARBA00003906"/>
    </source>
</evidence>
<accession>A0ABW6HUB8</accession>
<reference evidence="8 9" key="1">
    <citation type="submission" date="2024-06" db="EMBL/GenBank/DDBJ databases">
        <title>Flavobacterium spp. isolated from glacier.</title>
        <authorList>
            <person name="Han D."/>
        </authorList>
    </citation>
    <scope>NUCLEOTIDE SEQUENCE [LARGE SCALE GENOMIC DNA]</scope>
    <source>
        <strain evidence="8 9">LS2P90</strain>
    </source>
</reference>
<comment type="cofactor">
    <cofactor evidence="1">
        <name>thiamine diphosphate</name>
        <dbReference type="ChEBI" id="CHEBI:58937"/>
    </cofactor>
</comment>
<dbReference type="Gene3D" id="3.40.50.970">
    <property type="match status" value="1"/>
</dbReference>
<dbReference type="RefSeq" id="WP_379854222.1">
    <property type="nucleotide sequence ID" value="NZ_JBHZPZ010000005.1"/>
</dbReference>
<keyword evidence="5 8" id="KW-0560">Oxidoreductase</keyword>
<dbReference type="PIRSF" id="PIRSF000157">
    <property type="entry name" value="Oxoglu_dh_E1"/>
    <property type="match status" value="1"/>
</dbReference>
<dbReference type="InterPro" id="IPR029061">
    <property type="entry name" value="THDP-binding"/>
</dbReference>
<sequence length="924" mass="105131">MDRFSFLNAAHTEFFAQLYDQYLVNPDSVEPSWRSFFQGFDFGMTTYNEENPVTYIANVASGDMESKHVSEKLQKEFNVLKLIDGYRTRGHLFTKTNPVRDRRISSPTLDIVNFNLSATDLNTVFDAAKVIGIQPCTLQEIIMHLEAIYCQHIGIEYMYIRKPEVVEWIQKKLGKNDNQPNFSADEKKTILEKLNQAVSFENFLHTKYVGQKRFSLEGGESIIPALDALIEKAAEQGVEQFVMGMAHRGRLNVLANIFGKSTQDIFGEFDGKDYDQEYFDGDVKYHLGLTAEKVTRSGKNININLAPNPSHLETVGAVIEGITRAKQDKYFPNDFSKVLPIAVHGDAAIAGQGILYEIVQMAQLDGYKTGGTIHIVINNQVGFTTNYLDARSSTYCTDVAKVTLSPVLHVNADDAEAVVHAMSFALDFRMQFGRDVFIDLLGYRKYGHNEGDEPRFTQPVLYKIIAKHQNPRDIYAEKLLSEGVIDVTYVNGLEKEYKSNLEVNLEESRKKDLTIITPFMKNEWRGFEQVTDVQMLEKVDTSFPKEGLTDVANAICNLPSDKKFISKIQKLINDRKTMFFETNKLDWSMAEHLAYGSLLKEGYDVRISGQDVERGTFSHRHSVVKVEDSEEEVVLINNLEGKVGKFNIFNSLLSEYGVLGFDYGYALTNPNTLTIWEAQFGDFSNGAQIMIDQYISCGEDKWNNQNGIVLLLPHGYEGQGAEHSSARMERYLQLCARQNMYVADCTTPANFFHLLRRQMKTTFRKPLIVFTPKSLLRDPRVVSTVEEFANGSFQETFDDETVNKEEVTTLVFCTGKFYYDITAEREINGRKDVAVVRIEQLFPLPLEQLKAIIAKYPNADDYVWAQEEPKNMGAYSFMLMNFDLVKWRLASLKAYAAPAAGSYTRAKRRQADAIRMVFDKNLFN</sequence>
<dbReference type="CDD" id="cd02016">
    <property type="entry name" value="TPP_E1_OGDC_like"/>
    <property type="match status" value="1"/>
</dbReference>
<evidence type="ECO:0000313" key="8">
    <source>
        <dbReference type="EMBL" id="MFE3867568.1"/>
    </source>
</evidence>
<evidence type="ECO:0000256" key="3">
    <source>
        <dbReference type="ARBA" id="ARBA00006936"/>
    </source>
</evidence>
<name>A0ABW6HUB8_9FLAO</name>
<dbReference type="InterPro" id="IPR031717">
    <property type="entry name" value="ODO-1/KGD_C"/>
</dbReference>
<evidence type="ECO:0000256" key="5">
    <source>
        <dbReference type="ARBA" id="ARBA00023002"/>
    </source>
</evidence>
<dbReference type="NCBIfam" id="NF008907">
    <property type="entry name" value="PRK12270.1"/>
    <property type="match status" value="1"/>
</dbReference>
<keyword evidence="6" id="KW-0786">Thiamine pyrophosphate</keyword>
<dbReference type="EMBL" id="JBHZPZ010000005">
    <property type="protein sequence ID" value="MFE3867568.1"/>
    <property type="molecule type" value="Genomic_DNA"/>
</dbReference>
<dbReference type="Pfam" id="PF02779">
    <property type="entry name" value="Transket_pyr"/>
    <property type="match status" value="1"/>
</dbReference>
<dbReference type="Pfam" id="PF00676">
    <property type="entry name" value="E1_dh"/>
    <property type="match status" value="1"/>
</dbReference>
<dbReference type="NCBIfam" id="NF006914">
    <property type="entry name" value="PRK09404.1"/>
    <property type="match status" value="1"/>
</dbReference>
<dbReference type="NCBIfam" id="TIGR00239">
    <property type="entry name" value="2oxo_dh_E1"/>
    <property type="match status" value="1"/>
</dbReference>
<dbReference type="InterPro" id="IPR001017">
    <property type="entry name" value="DH_E1"/>
</dbReference>
<dbReference type="Gene3D" id="1.10.287.1150">
    <property type="entry name" value="TPP helical domain"/>
    <property type="match status" value="1"/>
</dbReference>
<comment type="caution">
    <text evidence="8">The sequence shown here is derived from an EMBL/GenBank/DDBJ whole genome shotgun (WGS) entry which is preliminary data.</text>
</comment>
<dbReference type="InterPro" id="IPR032106">
    <property type="entry name" value="2-oxogl_dehyd_N"/>
</dbReference>
<dbReference type="Gene3D" id="3.40.50.11610">
    <property type="entry name" value="Multifunctional 2-oxoglutarate metabolism enzyme, C-terminal domain"/>
    <property type="match status" value="1"/>
</dbReference>
<dbReference type="Proteomes" id="UP001600109">
    <property type="component" value="Unassembled WGS sequence"/>
</dbReference>
<feature type="domain" description="Transketolase-like pyrimidine-binding" evidence="7">
    <location>
        <begin position="585"/>
        <end position="778"/>
    </location>
</feature>
<dbReference type="GO" id="GO:0004591">
    <property type="term" value="F:oxoglutarate dehydrogenase (succinyl-transferring) activity"/>
    <property type="evidence" value="ECO:0007669"/>
    <property type="project" value="UniProtKB-EC"/>
</dbReference>
<organism evidence="8 9">
    <name type="scientific">Flavobacterium xylosi</name>
    <dbReference type="NCBI Taxonomy" id="3230415"/>
    <lineage>
        <taxon>Bacteria</taxon>
        <taxon>Pseudomonadati</taxon>
        <taxon>Bacteroidota</taxon>
        <taxon>Flavobacteriia</taxon>
        <taxon>Flavobacteriales</taxon>
        <taxon>Flavobacteriaceae</taxon>
        <taxon>Flavobacterium</taxon>
    </lineage>
</organism>
<dbReference type="Pfam" id="PF16078">
    <property type="entry name" value="2-oxogl_dehyd_N"/>
    <property type="match status" value="1"/>
</dbReference>
<proteinExistence type="inferred from homology"/>
<comment type="similarity">
    <text evidence="3">Belongs to the alpha-ketoglutarate dehydrogenase family.</text>
</comment>
<dbReference type="PANTHER" id="PTHR23152">
    <property type="entry name" value="2-OXOGLUTARATE DEHYDROGENASE"/>
    <property type="match status" value="1"/>
</dbReference>
<evidence type="ECO:0000256" key="4">
    <source>
        <dbReference type="ARBA" id="ARBA00012280"/>
    </source>
</evidence>
<dbReference type="InterPro" id="IPR005475">
    <property type="entry name" value="Transketolase-like_Pyr-bd"/>
</dbReference>
<dbReference type="SUPFAM" id="SSF52518">
    <property type="entry name" value="Thiamin diphosphate-binding fold (THDP-binding)"/>
    <property type="match status" value="2"/>
</dbReference>
<evidence type="ECO:0000256" key="1">
    <source>
        <dbReference type="ARBA" id="ARBA00001964"/>
    </source>
</evidence>
<evidence type="ECO:0000313" key="9">
    <source>
        <dbReference type="Proteomes" id="UP001600109"/>
    </source>
</evidence>
<evidence type="ECO:0000256" key="6">
    <source>
        <dbReference type="ARBA" id="ARBA00023052"/>
    </source>
</evidence>
<comment type="function">
    <text evidence="2">E1 component of the 2-oxoglutarate dehydrogenase (OGDH) complex which catalyzes the decarboxylation of 2-oxoglutarate, the first step in the conversion of 2-oxoglutarate to succinyl-CoA and CO(2).</text>
</comment>
<protein>
    <recommendedName>
        <fullName evidence="4">oxoglutarate dehydrogenase (succinyl-transferring)</fullName>
        <ecNumber evidence="4">1.2.4.2</ecNumber>
    </recommendedName>
</protein>
<dbReference type="Gene3D" id="3.40.50.12470">
    <property type="match status" value="1"/>
</dbReference>
<dbReference type="InterPro" id="IPR042179">
    <property type="entry name" value="KGD_C_sf"/>
</dbReference>